<dbReference type="Proteomes" id="UP000178510">
    <property type="component" value="Unassembled WGS sequence"/>
</dbReference>
<organism evidence="1 2">
    <name type="scientific">Candidatus Sungbacteria bacterium RIFCSPHIGHO2_02_FULL_52_23</name>
    <dbReference type="NCBI Taxonomy" id="1802274"/>
    <lineage>
        <taxon>Bacteria</taxon>
        <taxon>Candidatus Sungiibacteriota</taxon>
    </lineage>
</organism>
<accession>A0A1G2KTW7</accession>
<dbReference type="AlphaFoldDB" id="A0A1G2KTW7"/>
<dbReference type="STRING" id="1802274.A3J58_02305"/>
<gene>
    <name evidence="1" type="ORF">A3J58_02305</name>
</gene>
<protein>
    <recommendedName>
        <fullName evidence="3">Type 4 fimbrial biogenesis protein PilX N-terminal domain-containing protein</fullName>
    </recommendedName>
</protein>
<evidence type="ECO:0000313" key="2">
    <source>
        <dbReference type="Proteomes" id="UP000178510"/>
    </source>
</evidence>
<reference evidence="1 2" key="1">
    <citation type="journal article" date="2016" name="Nat. Commun.">
        <title>Thousands of microbial genomes shed light on interconnected biogeochemical processes in an aquifer system.</title>
        <authorList>
            <person name="Anantharaman K."/>
            <person name="Brown C.T."/>
            <person name="Hug L.A."/>
            <person name="Sharon I."/>
            <person name="Castelle C.J."/>
            <person name="Probst A.J."/>
            <person name="Thomas B.C."/>
            <person name="Singh A."/>
            <person name="Wilkins M.J."/>
            <person name="Karaoz U."/>
            <person name="Brodie E.L."/>
            <person name="Williams K.H."/>
            <person name="Hubbard S.S."/>
            <person name="Banfield J.F."/>
        </authorList>
    </citation>
    <scope>NUCLEOTIDE SEQUENCE [LARGE SCALE GENOMIC DNA]</scope>
</reference>
<sequence>METIVALALIMMALVGPVSLIVRGIYSFSSSKSKITAVNLAQEGIELVRLIRENNIACDFANGPKKQNWTSNPDGGTMPSRAEVDIQQAFTTITCGSASIKFPRLTNSCSRVLLYNASAGTYGYQTGTPTTFSRCININSPPSGGHDTDIPASDQMDVIATVTWVERGRTRTLVLRERLYHWE</sequence>
<evidence type="ECO:0008006" key="3">
    <source>
        <dbReference type="Google" id="ProtNLM"/>
    </source>
</evidence>
<dbReference type="EMBL" id="MHQM01000036">
    <property type="protein sequence ID" value="OHA02887.1"/>
    <property type="molecule type" value="Genomic_DNA"/>
</dbReference>
<name>A0A1G2KTW7_9BACT</name>
<evidence type="ECO:0000313" key="1">
    <source>
        <dbReference type="EMBL" id="OHA02887.1"/>
    </source>
</evidence>
<comment type="caution">
    <text evidence="1">The sequence shown here is derived from an EMBL/GenBank/DDBJ whole genome shotgun (WGS) entry which is preliminary data.</text>
</comment>
<proteinExistence type="predicted"/>